<gene>
    <name evidence="1" type="ORF">GHO40_06955</name>
</gene>
<sequence length="71" mass="7397">MSADLINPTGVDVGGLQVDDPAIQGFLALLETDIQTGRHLSSLSDSLAQAMLDKSMESVDLLADIEGNVAL</sequence>
<evidence type="ECO:0000313" key="1">
    <source>
        <dbReference type="EMBL" id="MQT46465.1"/>
    </source>
</evidence>
<comment type="caution">
    <text evidence="1">The sequence shown here is derived from an EMBL/GenBank/DDBJ whole genome shotgun (WGS) entry which is preliminary data.</text>
</comment>
<dbReference type="Proteomes" id="UP000441404">
    <property type="component" value="Unassembled WGS sequence"/>
</dbReference>
<evidence type="ECO:0000313" key="2">
    <source>
        <dbReference type="Proteomes" id="UP000441404"/>
    </source>
</evidence>
<proteinExistence type="predicted"/>
<reference evidence="1 2" key="1">
    <citation type="submission" date="2019-10" db="EMBL/GenBank/DDBJ databases">
        <title>Evaluation of single-gene subtyping targets for Pseudomonas.</title>
        <authorList>
            <person name="Reichler S.J."/>
            <person name="Orsi R.H."/>
            <person name="Wiedmann M."/>
            <person name="Martin N.H."/>
            <person name="Murphy S.I."/>
        </authorList>
    </citation>
    <scope>NUCLEOTIDE SEQUENCE [LARGE SCALE GENOMIC DNA]</scope>
    <source>
        <strain evidence="1 2">FSL R10-3257</strain>
    </source>
</reference>
<protein>
    <submittedName>
        <fullName evidence="1">Uncharacterized protein</fullName>
    </submittedName>
</protein>
<organism evidence="1 2">
    <name type="scientific">Pseudomonas helleri</name>
    <dbReference type="NCBI Taxonomy" id="1608996"/>
    <lineage>
        <taxon>Bacteria</taxon>
        <taxon>Pseudomonadati</taxon>
        <taxon>Pseudomonadota</taxon>
        <taxon>Gammaproteobacteria</taxon>
        <taxon>Pseudomonadales</taxon>
        <taxon>Pseudomonadaceae</taxon>
        <taxon>Pseudomonas</taxon>
    </lineage>
</organism>
<dbReference type="EMBL" id="WIWJ01000009">
    <property type="protein sequence ID" value="MQT46465.1"/>
    <property type="molecule type" value="Genomic_DNA"/>
</dbReference>
<dbReference type="RefSeq" id="WP_153429415.1">
    <property type="nucleotide sequence ID" value="NZ_WIWJ01000009.1"/>
</dbReference>
<dbReference type="AlphaFoldDB" id="A0A7X1W764"/>
<name>A0A7X1W764_9PSED</name>
<accession>A0A7X1W764</accession>